<name>A0ABD5EGC1_9ACTN</name>
<dbReference type="RefSeq" id="WP_093825500.1">
    <property type="nucleotide sequence ID" value="NZ_JAVRES010000001.1"/>
</dbReference>
<evidence type="ECO:0000313" key="2">
    <source>
        <dbReference type="EMBL" id="MDT0433676.1"/>
    </source>
</evidence>
<evidence type="ECO:0000256" key="1">
    <source>
        <dbReference type="SAM" id="Phobius"/>
    </source>
</evidence>
<organism evidence="2 3">
    <name type="scientific">Streptomyces doudnae</name>
    <dbReference type="NCBI Taxonomy" id="3075536"/>
    <lineage>
        <taxon>Bacteria</taxon>
        <taxon>Bacillati</taxon>
        <taxon>Actinomycetota</taxon>
        <taxon>Actinomycetes</taxon>
        <taxon>Kitasatosporales</taxon>
        <taxon>Streptomycetaceae</taxon>
        <taxon>Streptomyces</taxon>
    </lineage>
</organism>
<protein>
    <submittedName>
        <fullName evidence="2">Uncharacterized protein</fullName>
    </submittedName>
</protein>
<dbReference type="AlphaFoldDB" id="A0ABD5EGC1"/>
<gene>
    <name evidence="2" type="ORF">RM877_03165</name>
</gene>
<dbReference type="Proteomes" id="UP001183535">
    <property type="component" value="Unassembled WGS sequence"/>
</dbReference>
<dbReference type="EMBL" id="JAVRES010000001">
    <property type="protein sequence ID" value="MDT0433676.1"/>
    <property type="molecule type" value="Genomic_DNA"/>
</dbReference>
<keyword evidence="1" id="KW-0812">Transmembrane</keyword>
<reference evidence="3" key="1">
    <citation type="submission" date="2023-07" db="EMBL/GenBank/DDBJ databases">
        <title>30 novel species of actinomycetes from the DSMZ collection.</title>
        <authorList>
            <person name="Nouioui I."/>
        </authorList>
    </citation>
    <scope>NUCLEOTIDE SEQUENCE [LARGE SCALE GENOMIC DNA]</scope>
    <source>
        <strain evidence="3">DSM 41981</strain>
    </source>
</reference>
<feature type="transmembrane region" description="Helical" evidence="1">
    <location>
        <begin position="85"/>
        <end position="108"/>
    </location>
</feature>
<feature type="transmembrane region" description="Helical" evidence="1">
    <location>
        <begin position="128"/>
        <end position="150"/>
    </location>
</feature>
<accession>A0ABD5EGC1</accession>
<comment type="caution">
    <text evidence="2">The sequence shown here is derived from an EMBL/GenBank/DDBJ whole genome shotgun (WGS) entry which is preliminary data.</text>
</comment>
<sequence length="194" mass="20521">MHTTSGIWPQDRADFVELLHQALEEREIRDALRADPSGEAAVRLRSRALAAADEIAAAADEEYRVYLAARATSTGRGPATGSTGLLLLAVLAPPVSAAAGVVLLLIGYGAGLWGPVSEFALSARTAGWLLTGFGAVTAISGLLALLVTAVRGQGGRRPGRSGTERARRRWRRALLDRGVLPYLRRHLPDPSLPG</sequence>
<keyword evidence="3" id="KW-1185">Reference proteome</keyword>
<evidence type="ECO:0000313" key="3">
    <source>
        <dbReference type="Proteomes" id="UP001183535"/>
    </source>
</evidence>
<keyword evidence="1" id="KW-0472">Membrane</keyword>
<keyword evidence="1" id="KW-1133">Transmembrane helix</keyword>
<proteinExistence type="predicted"/>